<protein>
    <submittedName>
        <fullName evidence="1">Molybdopterin (MPT) converting factor, subunit 2</fullName>
    </submittedName>
</protein>
<dbReference type="Proteomes" id="UP000192050">
    <property type="component" value="Chromosome"/>
</dbReference>
<dbReference type="SUPFAM" id="SSF54690">
    <property type="entry name" value="Molybdopterin synthase subunit MoaE"/>
    <property type="match status" value="1"/>
</dbReference>
<dbReference type="Gene3D" id="3.90.1170.40">
    <property type="entry name" value="Molybdopterin biosynthesis MoaE subunit"/>
    <property type="match status" value="1"/>
</dbReference>
<dbReference type="EMBL" id="CP015363">
    <property type="protein sequence ID" value="ARD85004.1"/>
    <property type="molecule type" value="Genomic_DNA"/>
</dbReference>
<dbReference type="PANTHER" id="PTHR23404">
    <property type="entry name" value="MOLYBDOPTERIN SYNTHASE RELATED"/>
    <property type="match status" value="1"/>
</dbReference>
<organism evidence="1 2">
    <name type="scientific">Ferroplasma acidiphilum</name>
    <dbReference type="NCBI Taxonomy" id="74969"/>
    <lineage>
        <taxon>Archaea</taxon>
        <taxon>Methanobacteriati</taxon>
        <taxon>Thermoplasmatota</taxon>
        <taxon>Thermoplasmata</taxon>
        <taxon>Thermoplasmatales</taxon>
        <taxon>Ferroplasmaceae</taxon>
        <taxon>Ferroplasma</taxon>
    </lineage>
</organism>
<dbReference type="GeneID" id="31676625"/>
<dbReference type="InterPro" id="IPR036563">
    <property type="entry name" value="MoaE_sf"/>
</dbReference>
<accession>A0A1V0N4H5</accession>
<evidence type="ECO:0000313" key="2">
    <source>
        <dbReference type="Proteomes" id="UP000192050"/>
    </source>
</evidence>
<evidence type="ECO:0000313" key="1">
    <source>
        <dbReference type="EMBL" id="ARD85004.1"/>
    </source>
</evidence>
<dbReference type="AlphaFoldDB" id="A0A1V0N4H5"/>
<dbReference type="CDD" id="cd00756">
    <property type="entry name" value="MoaE"/>
    <property type="match status" value="1"/>
</dbReference>
<dbReference type="OrthoDB" id="45235at2157"/>
<gene>
    <name evidence="1" type="ORF">FAD_1128</name>
</gene>
<dbReference type="RefSeq" id="WP_081142503.1">
    <property type="nucleotide sequence ID" value="NZ_CP015363.1"/>
</dbReference>
<reference evidence="1 2" key="1">
    <citation type="submission" date="2011-10" db="EMBL/GenBank/DDBJ databases">
        <title>Metabolic and evolutionary patterns in the extreme acidophile Ferroplasma acidiphilum.</title>
        <authorList>
            <person name="Golyshina O.V."/>
            <person name="Kozyavkin S.A."/>
            <person name="Tatusov R.L."/>
            <person name="Slesarev A.I."/>
            <person name="Golyshin P.N."/>
        </authorList>
    </citation>
    <scope>NUCLEOTIDE SEQUENCE [LARGE SCALE GENOMIC DNA]</scope>
    <source>
        <strain evidence="2">Y</strain>
    </source>
</reference>
<keyword evidence="2" id="KW-1185">Reference proteome</keyword>
<dbReference type="InterPro" id="IPR003448">
    <property type="entry name" value="Mopterin_biosynth_MoaE"/>
</dbReference>
<name>A0A1V0N4H5_9ARCH</name>
<dbReference type="KEGG" id="fai:FAD_1128"/>
<proteinExistence type="predicted"/>
<dbReference type="GO" id="GO:0006777">
    <property type="term" value="P:Mo-molybdopterin cofactor biosynthetic process"/>
    <property type="evidence" value="ECO:0007669"/>
    <property type="project" value="InterPro"/>
</dbReference>
<sequence length="136" mass="15450">MIKIQEEKIDHETLVNEVKNDKAGAIVTFYGTVRSIDETSDDIIALIYEAYEEMAIKKIQEIIKDAQKKYPVINVAVIQRIGRINVGEDSIGIAVSSEHRDSAFHACEFIIDKIKILPPIWKKEVYSSGEVWRSEA</sequence>
<dbReference type="STRING" id="74969.FAD_1128"/>
<dbReference type="Pfam" id="PF02391">
    <property type="entry name" value="MoaE"/>
    <property type="match status" value="1"/>
</dbReference>